<evidence type="ECO:0000313" key="2">
    <source>
        <dbReference type="Proteomes" id="UP000831113"/>
    </source>
</evidence>
<dbReference type="RefSeq" id="WP_243794915.1">
    <property type="nucleotide sequence ID" value="NZ_CP094669.1"/>
</dbReference>
<proteinExistence type="predicted"/>
<sequence>MTSLHFALYQSTGLLACQHLVLYAQDPILKSVAPALAHWTVPQLGHHQLTQQSHSLLAEATELPPTAYLVDRGTCTLMAGELPPHIGQERIRLHFEGYDLRGQFALLRLRPSGSRWLFGRLQFMPDKFERGTQVAPAWPTTQTTSV</sequence>
<accession>A0ABY4CS58</accession>
<name>A0ABY4CS58_9BACT</name>
<reference evidence="1 2" key="1">
    <citation type="submission" date="2022-03" db="EMBL/GenBank/DDBJ databases">
        <title>Hymenobactersp. isolated from the air.</title>
        <authorList>
            <person name="Won M."/>
            <person name="Kwon S.-W."/>
        </authorList>
    </citation>
    <scope>NUCLEOTIDE SEQUENCE [LARGE SCALE GENOMIC DNA]</scope>
    <source>
        <strain evidence="1 2">KACC 21982</strain>
    </source>
</reference>
<dbReference type="Proteomes" id="UP000831113">
    <property type="component" value="Chromosome"/>
</dbReference>
<gene>
    <name evidence="1" type="ORF">MTX78_13220</name>
</gene>
<protein>
    <submittedName>
        <fullName evidence="1">Uncharacterized protein</fullName>
    </submittedName>
</protein>
<organism evidence="1 2">
    <name type="scientific">Hymenobacter tibetensis</name>
    <dbReference type="NCBI Taxonomy" id="497967"/>
    <lineage>
        <taxon>Bacteria</taxon>
        <taxon>Pseudomonadati</taxon>
        <taxon>Bacteroidota</taxon>
        <taxon>Cytophagia</taxon>
        <taxon>Cytophagales</taxon>
        <taxon>Hymenobacteraceae</taxon>
        <taxon>Hymenobacter</taxon>
    </lineage>
</organism>
<dbReference type="EMBL" id="CP094669">
    <property type="protein sequence ID" value="UOG73085.1"/>
    <property type="molecule type" value="Genomic_DNA"/>
</dbReference>
<keyword evidence="2" id="KW-1185">Reference proteome</keyword>
<evidence type="ECO:0000313" key="1">
    <source>
        <dbReference type="EMBL" id="UOG73085.1"/>
    </source>
</evidence>